<evidence type="ECO:0000313" key="4">
    <source>
        <dbReference type="EMBL" id="MEP0864805.1"/>
    </source>
</evidence>
<keyword evidence="2" id="KW-0677">Repeat</keyword>
<reference evidence="4 5" key="1">
    <citation type="submission" date="2022-04" db="EMBL/GenBank/DDBJ databases">
        <title>Positive selection, recombination, and allopatry shape intraspecific diversity of widespread and dominant cyanobacteria.</title>
        <authorList>
            <person name="Wei J."/>
            <person name="Shu W."/>
            <person name="Hu C."/>
        </authorList>
    </citation>
    <scope>NUCLEOTIDE SEQUENCE [LARGE SCALE GENOMIC DNA]</scope>
    <source>
        <strain evidence="4 5">GB2-A5</strain>
    </source>
</reference>
<evidence type="ECO:0000256" key="3">
    <source>
        <dbReference type="SAM" id="Phobius"/>
    </source>
</evidence>
<dbReference type="InterPro" id="IPR036322">
    <property type="entry name" value="WD40_repeat_dom_sf"/>
</dbReference>
<keyword evidence="3" id="KW-0472">Membrane</keyword>
<dbReference type="Proteomes" id="UP001442494">
    <property type="component" value="Unassembled WGS sequence"/>
</dbReference>
<dbReference type="PANTHER" id="PTHR22847:SF637">
    <property type="entry name" value="WD REPEAT DOMAIN 5B"/>
    <property type="match status" value="1"/>
</dbReference>
<dbReference type="SUPFAM" id="SSF82171">
    <property type="entry name" value="DPP6 N-terminal domain-like"/>
    <property type="match status" value="1"/>
</dbReference>
<dbReference type="SUPFAM" id="SSF50978">
    <property type="entry name" value="WD40 repeat-like"/>
    <property type="match status" value="1"/>
</dbReference>
<keyword evidence="3" id="KW-0812">Transmembrane</keyword>
<dbReference type="PANTHER" id="PTHR22847">
    <property type="entry name" value="WD40 REPEAT PROTEIN"/>
    <property type="match status" value="1"/>
</dbReference>
<name>A0ABV0JMY7_9CYAN</name>
<sequence>MLNCKKNSIIFIVSLVAIAATIYFKTRETWKVIELGRIHQSVINGFLFSPDGKIIATYNDRKVTLWNLEAEQIRTLSSDTTKAKIKSFVFSPDGQLMVTASNTGVTLWNTQGKQLWTSPFITQDYYHIPVVDFHPDGKMIVARGNKEVKLWNLNGEEIQTLHHKETIEAFRFSLDRQTIATLSPQEVKLWSRSGEELQILKRSGLTTPLRVSTKGYGWFEYVNFSPDGRTIITIDSGNVNLWSQEGKLLRNLSTLMVADVAPNSNNTAILTLHPQGARLWNYQGKLLYFFEHLDMSYSRGISWSPDNQIVATAGSSGVTLWNAEDGKRIQTLPRISLWNILENIDHHSCEAVSFSSNGQIIAAICKFPGTGVFSPGVFKDGLRLWSRDGQELWTPDENGYDSYVFSPDSQTLAVKHEGQLILLKLSVRKR</sequence>
<keyword evidence="3" id="KW-1133">Transmembrane helix</keyword>
<dbReference type="Gene3D" id="2.130.10.10">
    <property type="entry name" value="YVTN repeat-like/Quinoprotein amine dehydrogenase"/>
    <property type="match status" value="2"/>
</dbReference>
<evidence type="ECO:0000313" key="5">
    <source>
        <dbReference type="Proteomes" id="UP001442494"/>
    </source>
</evidence>
<keyword evidence="5" id="KW-1185">Reference proteome</keyword>
<comment type="caution">
    <text evidence="4">The sequence shown here is derived from an EMBL/GenBank/DDBJ whole genome shotgun (WGS) entry which is preliminary data.</text>
</comment>
<dbReference type="RefSeq" id="WP_190423589.1">
    <property type="nucleotide sequence ID" value="NZ_JAMPKK010000017.1"/>
</dbReference>
<protein>
    <submittedName>
        <fullName evidence="4">Uncharacterized protein</fullName>
    </submittedName>
</protein>
<dbReference type="Pfam" id="PF00400">
    <property type="entry name" value="WD40"/>
    <property type="match status" value="3"/>
</dbReference>
<organism evidence="4 5">
    <name type="scientific">Funiculus sociatus GB2-A5</name>
    <dbReference type="NCBI Taxonomy" id="2933946"/>
    <lineage>
        <taxon>Bacteria</taxon>
        <taxon>Bacillati</taxon>
        <taxon>Cyanobacteriota</taxon>
        <taxon>Cyanophyceae</taxon>
        <taxon>Coleofasciculales</taxon>
        <taxon>Coleofasciculaceae</taxon>
        <taxon>Funiculus</taxon>
    </lineage>
</organism>
<evidence type="ECO:0000256" key="1">
    <source>
        <dbReference type="ARBA" id="ARBA00022574"/>
    </source>
</evidence>
<gene>
    <name evidence="4" type="ORF">NDI37_10025</name>
</gene>
<dbReference type="InterPro" id="IPR015943">
    <property type="entry name" value="WD40/YVTN_repeat-like_dom_sf"/>
</dbReference>
<keyword evidence="1" id="KW-0853">WD repeat</keyword>
<evidence type="ECO:0000256" key="2">
    <source>
        <dbReference type="ARBA" id="ARBA00022737"/>
    </source>
</evidence>
<feature type="transmembrane region" description="Helical" evidence="3">
    <location>
        <begin position="7"/>
        <end position="24"/>
    </location>
</feature>
<dbReference type="EMBL" id="JAMPKK010000017">
    <property type="protein sequence ID" value="MEP0864805.1"/>
    <property type="molecule type" value="Genomic_DNA"/>
</dbReference>
<proteinExistence type="predicted"/>
<dbReference type="SMART" id="SM00320">
    <property type="entry name" value="WD40"/>
    <property type="match status" value="7"/>
</dbReference>
<accession>A0ABV0JMY7</accession>
<dbReference type="InterPro" id="IPR001680">
    <property type="entry name" value="WD40_rpt"/>
</dbReference>